<name>A0A916N662_9BACT</name>
<dbReference type="Proteomes" id="UP000680038">
    <property type="component" value="Unassembled WGS sequence"/>
</dbReference>
<evidence type="ECO:0000313" key="2">
    <source>
        <dbReference type="EMBL" id="CAG5001903.1"/>
    </source>
</evidence>
<reference evidence="2" key="1">
    <citation type="submission" date="2021-04" db="EMBL/GenBank/DDBJ databases">
        <authorList>
            <person name="Rodrigo-Torres L."/>
            <person name="Arahal R. D."/>
            <person name="Lucena T."/>
        </authorList>
    </citation>
    <scope>NUCLEOTIDE SEQUENCE</scope>
    <source>
        <strain evidence="2">CECT 9275</strain>
    </source>
</reference>
<sequence>MQSLPEDDEPTPAEKQTTEAFEALPEEQKVQFFVTYAMMLLDRDQIKNVIRILQQRIG</sequence>
<dbReference type="AlphaFoldDB" id="A0A916N662"/>
<keyword evidence="3" id="KW-1185">Reference proteome</keyword>
<comment type="caution">
    <text evidence="2">The sequence shown here is derived from an EMBL/GenBank/DDBJ whole genome shotgun (WGS) entry which is preliminary data.</text>
</comment>
<accession>A0A916N662</accession>
<evidence type="ECO:0000256" key="1">
    <source>
        <dbReference type="SAM" id="MobiDB-lite"/>
    </source>
</evidence>
<evidence type="ECO:0000313" key="3">
    <source>
        <dbReference type="Proteomes" id="UP000680038"/>
    </source>
</evidence>
<proteinExistence type="predicted"/>
<protein>
    <submittedName>
        <fullName evidence="2">Uncharacterized protein</fullName>
    </submittedName>
</protein>
<gene>
    <name evidence="2" type="ORF">DYBT9275_02764</name>
</gene>
<dbReference type="EMBL" id="CAJRAF010000002">
    <property type="protein sequence ID" value="CAG5001903.1"/>
    <property type="molecule type" value="Genomic_DNA"/>
</dbReference>
<feature type="compositionally biased region" description="Acidic residues" evidence="1">
    <location>
        <begin position="1"/>
        <end position="11"/>
    </location>
</feature>
<organism evidence="2 3">
    <name type="scientific">Dyadobacter helix</name>
    <dbReference type="NCBI Taxonomy" id="2822344"/>
    <lineage>
        <taxon>Bacteria</taxon>
        <taxon>Pseudomonadati</taxon>
        <taxon>Bacteroidota</taxon>
        <taxon>Cytophagia</taxon>
        <taxon>Cytophagales</taxon>
        <taxon>Spirosomataceae</taxon>
        <taxon>Dyadobacter</taxon>
    </lineage>
</organism>
<feature type="region of interest" description="Disordered" evidence="1">
    <location>
        <begin position="1"/>
        <end position="22"/>
    </location>
</feature>